<dbReference type="EMBL" id="CAMXCT030000280">
    <property type="protein sequence ID" value="CAL4763901.1"/>
    <property type="molecule type" value="Genomic_DNA"/>
</dbReference>
<proteinExistence type="predicted"/>
<gene>
    <name evidence="1" type="ORF">C1SCF055_LOCUS4798</name>
</gene>
<protein>
    <submittedName>
        <fullName evidence="1">Uncharacterized protein</fullName>
    </submittedName>
</protein>
<reference evidence="1" key="1">
    <citation type="submission" date="2022-10" db="EMBL/GenBank/DDBJ databases">
        <authorList>
            <person name="Chen Y."/>
            <person name="Dougan E. K."/>
            <person name="Chan C."/>
            <person name="Rhodes N."/>
            <person name="Thang M."/>
        </authorList>
    </citation>
    <scope>NUCLEOTIDE SEQUENCE</scope>
</reference>
<reference evidence="2 3" key="2">
    <citation type="submission" date="2024-05" db="EMBL/GenBank/DDBJ databases">
        <authorList>
            <person name="Chen Y."/>
            <person name="Shah S."/>
            <person name="Dougan E. K."/>
            <person name="Thang M."/>
            <person name="Chan C."/>
        </authorList>
    </citation>
    <scope>NUCLEOTIDE SEQUENCE [LARGE SCALE GENOMIC DNA]</scope>
</reference>
<dbReference type="EMBL" id="CAMXCT020000280">
    <property type="protein sequence ID" value="CAL1129964.1"/>
    <property type="molecule type" value="Genomic_DNA"/>
</dbReference>
<accession>A0A9P1BNJ1</accession>
<evidence type="ECO:0000313" key="2">
    <source>
        <dbReference type="EMBL" id="CAL4763901.1"/>
    </source>
</evidence>
<keyword evidence="3" id="KW-1185">Reference proteome</keyword>
<sequence>MEKREQDTLSDQEGKVDRENKTTRDLIWESFLRVTANDNIGKWLNDEYGNHEKMTIAIDRVVLSRDAPVEHRCVSLVPTQSLNELWVSLDQLDYSCNAKHGSSLVL</sequence>
<name>A0A9P1BNJ1_9DINO</name>
<dbReference type="EMBL" id="CAMXCT010000280">
    <property type="protein sequence ID" value="CAI3976589.1"/>
    <property type="molecule type" value="Genomic_DNA"/>
</dbReference>
<evidence type="ECO:0000313" key="3">
    <source>
        <dbReference type="Proteomes" id="UP001152797"/>
    </source>
</evidence>
<dbReference type="Proteomes" id="UP001152797">
    <property type="component" value="Unassembled WGS sequence"/>
</dbReference>
<evidence type="ECO:0000313" key="1">
    <source>
        <dbReference type="EMBL" id="CAI3976589.1"/>
    </source>
</evidence>
<dbReference type="AlphaFoldDB" id="A0A9P1BNJ1"/>
<organism evidence="1">
    <name type="scientific">Cladocopium goreaui</name>
    <dbReference type="NCBI Taxonomy" id="2562237"/>
    <lineage>
        <taxon>Eukaryota</taxon>
        <taxon>Sar</taxon>
        <taxon>Alveolata</taxon>
        <taxon>Dinophyceae</taxon>
        <taxon>Suessiales</taxon>
        <taxon>Symbiodiniaceae</taxon>
        <taxon>Cladocopium</taxon>
    </lineage>
</organism>
<comment type="caution">
    <text evidence="1">The sequence shown here is derived from an EMBL/GenBank/DDBJ whole genome shotgun (WGS) entry which is preliminary data.</text>
</comment>